<dbReference type="InterPro" id="IPR054593">
    <property type="entry name" value="Beta-mannosidase-like_N2"/>
</dbReference>
<dbReference type="Proteomes" id="UP001056012">
    <property type="component" value="Chromosome 1"/>
</dbReference>
<keyword evidence="3" id="KW-0326">Glycosidase</keyword>
<evidence type="ECO:0000259" key="6">
    <source>
        <dbReference type="Pfam" id="PF18368"/>
    </source>
</evidence>
<dbReference type="InterPro" id="IPR041351">
    <property type="entry name" value="Ig_GlcNase"/>
</dbReference>
<feature type="domain" description="Beta-mannosidase-like galactose-binding" evidence="7">
    <location>
        <begin position="47"/>
        <end position="166"/>
    </location>
</feature>
<dbReference type="EMBL" id="CP089274">
    <property type="protein sequence ID" value="USP72933.1"/>
    <property type="molecule type" value="Genomic_DNA"/>
</dbReference>
<reference evidence="8" key="1">
    <citation type="submission" date="2021-12" db="EMBL/GenBank/DDBJ databases">
        <title>Curvularia clavata genome.</title>
        <authorList>
            <person name="Cao Y."/>
        </authorList>
    </citation>
    <scope>NUCLEOTIDE SEQUENCE</scope>
    <source>
        <strain evidence="8">Yc1106</strain>
    </source>
</reference>
<evidence type="ECO:0000256" key="2">
    <source>
        <dbReference type="ARBA" id="ARBA00022801"/>
    </source>
</evidence>
<feature type="signal peptide" evidence="4">
    <location>
        <begin position="1"/>
        <end position="18"/>
    </location>
</feature>
<keyword evidence="9" id="KW-1185">Reference proteome</keyword>
<feature type="chain" id="PRO_5040270064" evidence="4">
    <location>
        <begin position="19"/>
        <end position="885"/>
    </location>
</feature>
<name>A0A9Q8Z2U8_CURCL</name>
<dbReference type="InterPro" id="IPR043534">
    <property type="entry name" value="EBDG/EBM"/>
</dbReference>
<dbReference type="AlphaFoldDB" id="A0A9Q8Z2U8"/>
<comment type="similarity">
    <text evidence="1">Belongs to the glycosyl hydrolase 2 family.</text>
</comment>
<accession>A0A9Q8Z2U8</accession>
<dbReference type="Gene3D" id="2.60.120.260">
    <property type="entry name" value="Galactose-binding domain-like"/>
    <property type="match status" value="1"/>
</dbReference>
<evidence type="ECO:0000256" key="4">
    <source>
        <dbReference type="SAM" id="SignalP"/>
    </source>
</evidence>
<dbReference type="Gene3D" id="3.20.20.80">
    <property type="entry name" value="Glycosidases"/>
    <property type="match status" value="1"/>
</dbReference>
<dbReference type="SUPFAM" id="SSF49303">
    <property type="entry name" value="beta-Galactosidase/glucuronidase domain"/>
    <property type="match status" value="3"/>
</dbReference>
<evidence type="ECO:0000256" key="1">
    <source>
        <dbReference type="ARBA" id="ARBA00007401"/>
    </source>
</evidence>
<dbReference type="SUPFAM" id="SSF51445">
    <property type="entry name" value="(Trans)glycosidases"/>
    <property type="match status" value="1"/>
</dbReference>
<dbReference type="InterPro" id="IPR036156">
    <property type="entry name" value="Beta-gal/glucu_dom_sf"/>
</dbReference>
<protein>
    <submittedName>
        <fullName evidence="8">Glycoside hydrolase family 2 protein</fullName>
    </submittedName>
</protein>
<dbReference type="SUPFAM" id="SSF49785">
    <property type="entry name" value="Galactose-binding domain-like"/>
    <property type="match status" value="1"/>
</dbReference>
<evidence type="ECO:0000259" key="7">
    <source>
        <dbReference type="Pfam" id="PF22666"/>
    </source>
</evidence>
<dbReference type="Gene3D" id="2.60.40.10">
    <property type="entry name" value="Immunoglobulins"/>
    <property type="match status" value="3"/>
</dbReference>
<dbReference type="PANTHER" id="PTHR43536">
    <property type="entry name" value="MANNOSYLGLYCOPROTEIN ENDO-BETA-MANNOSIDASE"/>
    <property type="match status" value="1"/>
</dbReference>
<dbReference type="GO" id="GO:0005975">
    <property type="term" value="P:carbohydrate metabolic process"/>
    <property type="evidence" value="ECO:0007669"/>
    <property type="project" value="InterPro"/>
</dbReference>
<keyword evidence="2 8" id="KW-0378">Hydrolase</keyword>
<dbReference type="Pfam" id="PF00703">
    <property type="entry name" value="Glyco_hydro_2"/>
    <property type="match status" value="1"/>
</dbReference>
<gene>
    <name evidence="8" type="ORF">yc1106_00207</name>
</gene>
<dbReference type="InterPro" id="IPR008979">
    <property type="entry name" value="Galactose-bd-like_sf"/>
</dbReference>
<dbReference type="Pfam" id="PF22666">
    <property type="entry name" value="Glyco_hydro_2_N2"/>
    <property type="match status" value="1"/>
</dbReference>
<feature type="domain" description="Exo-beta-D-glucosaminidase Ig-fold" evidence="6">
    <location>
        <begin position="771"/>
        <end position="876"/>
    </location>
</feature>
<evidence type="ECO:0000313" key="9">
    <source>
        <dbReference type="Proteomes" id="UP001056012"/>
    </source>
</evidence>
<dbReference type="Pfam" id="PF18368">
    <property type="entry name" value="Ig_GlcNase"/>
    <property type="match status" value="1"/>
</dbReference>
<feature type="domain" description="Glycoside hydrolase family 2 immunoglobulin-like beta-sandwich" evidence="5">
    <location>
        <begin position="204"/>
        <end position="317"/>
    </location>
</feature>
<evidence type="ECO:0000259" key="5">
    <source>
        <dbReference type="Pfam" id="PF00703"/>
    </source>
</evidence>
<organism evidence="8 9">
    <name type="scientific">Curvularia clavata</name>
    <dbReference type="NCBI Taxonomy" id="95742"/>
    <lineage>
        <taxon>Eukaryota</taxon>
        <taxon>Fungi</taxon>
        <taxon>Dikarya</taxon>
        <taxon>Ascomycota</taxon>
        <taxon>Pezizomycotina</taxon>
        <taxon>Dothideomycetes</taxon>
        <taxon>Pleosporomycetidae</taxon>
        <taxon>Pleosporales</taxon>
        <taxon>Pleosporineae</taxon>
        <taxon>Pleosporaceae</taxon>
        <taxon>Curvularia</taxon>
    </lineage>
</organism>
<evidence type="ECO:0000256" key="3">
    <source>
        <dbReference type="ARBA" id="ARBA00023295"/>
    </source>
</evidence>
<keyword evidence="4" id="KW-0732">Signal</keyword>
<proteinExistence type="inferred from homology"/>
<dbReference type="PANTHER" id="PTHR43536:SF1">
    <property type="entry name" value="MANNOSYLGLYCOPROTEIN ENDO-BETA-MANNOSIDASE"/>
    <property type="match status" value="1"/>
</dbReference>
<dbReference type="GO" id="GO:0004553">
    <property type="term" value="F:hydrolase activity, hydrolyzing O-glycosyl compounds"/>
    <property type="evidence" value="ECO:0007669"/>
    <property type="project" value="InterPro"/>
</dbReference>
<dbReference type="InterPro" id="IPR013783">
    <property type="entry name" value="Ig-like_fold"/>
</dbReference>
<dbReference type="InterPro" id="IPR017853">
    <property type="entry name" value="GH"/>
</dbReference>
<dbReference type="OrthoDB" id="408532at2759"/>
<evidence type="ECO:0000313" key="8">
    <source>
        <dbReference type="EMBL" id="USP72933.1"/>
    </source>
</evidence>
<dbReference type="VEuPathDB" id="FungiDB:yc1106_00207"/>
<sequence length="885" mass="99241">MAMRLLTTLSWVAQGALASTTTLAHWNVISSVKASDDPVKLSQSGVDTSSWYTIGSAATLMTTMINNAVYNETEIFYSTNLQKIDTAQFQVPWYYRTEKIVISEKKPEDYYTLITHGVSSRADIWINGQLVADKETQAGSYGGLEYGITDKLQPKSAPNVLLVKAYPTDYNRDLALGFVDWNPSPPDNGTGIWRPFELKKSGQVRLSTPRITAHAALDGGIDVFVDVKNLAKNKTVEGNVACTIFDPKANAVSSVTSPFKLTGDQQSIVSSKAKINNPQLWWPYQWGGQPLYSIQCNVSTSSDPLSDSTPTTEFGIRTVTSSLNTQSNDTTFFFNGQRFQVLGAGYTSDIFLRFDPDQVERQFQLVKDMGLNTVRLEGKQERPELYEIADRMGIMILAGWECCDKWEGWDYNEDGSGEKWKDPDYKIAEVSMRHEAEMMRHHPSMLGFLVGSDYWPNDRATKVYVDALNATNWDIPIIASASQRGAPDLLGNGGMKMEGPYDWVPPNYWYDPEHRLGSAAGFGSELGAGVGTPELNSLRKFLSASDLEDLWKQPNKGLYHMSTDVSSFHTREIYNAALWARYGAPSSLSDYLIKAQMMDYEATRAQLEAWISNWSEEIKRPATGMIYWMLNNAWPSLHWNLFDYYLRPAGSYFGTKDAIGTFETLTLNYESQAVYLVNRRLASTATPPDQRTVGLEIMTLNGTFIARQNTNVVTKHNSAYEVMKLPNWQNKTTDSVVLARLRLHHADKPLVKKTYWLARTNDVMDWDNSTWYHTPVTSFSNYTALERLSKANVTVEVPEEQGLAVRRLTLRNAAKVPAVFVRLNVVDAEGRDVVPLLWSSNYITLWPGEEEVVQVELGKGVQLGKGARVVVDGRNVDEQVVSLGL</sequence>
<dbReference type="InterPro" id="IPR006102">
    <property type="entry name" value="Ig-like_GH2"/>
</dbReference>